<dbReference type="InterPro" id="IPR052953">
    <property type="entry name" value="Ser-rich/MCO-related"/>
</dbReference>
<dbReference type="PANTHER" id="PTHR34883">
    <property type="entry name" value="SERINE-RICH PROTEIN, PUTATIVE-RELATED-RELATED"/>
    <property type="match status" value="1"/>
</dbReference>
<feature type="chain" id="PRO_5040219476" description="Extracellular serine-rich protein" evidence="1">
    <location>
        <begin position="25"/>
        <end position="179"/>
    </location>
</feature>
<evidence type="ECO:0000313" key="2">
    <source>
        <dbReference type="EMBL" id="KAF2197244.1"/>
    </source>
</evidence>
<dbReference type="AlphaFoldDB" id="A0A9P4MLM3"/>
<evidence type="ECO:0000256" key="1">
    <source>
        <dbReference type="SAM" id="SignalP"/>
    </source>
</evidence>
<feature type="signal peptide" evidence="1">
    <location>
        <begin position="1"/>
        <end position="24"/>
    </location>
</feature>
<proteinExistence type="predicted"/>
<comment type="caution">
    <text evidence="2">The sequence shown here is derived from an EMBL/GenBank/DDBJ whole genome shotgun (WGS) entry which is preliminary data.</text>
</comment>
<name>A0A9P4MLM3_9PLEO</name>
<keyword evidence="3" id="KW-1185">Reference proteome</keyword>
<dbReference type="PANTHER" id="PTHR34883:SF15">
    <property type="entry name" value="EXTRACELLULAR SERINE-RICH PROTEIN"/>
    <property type="match status" value="1"/>
</dbReference>
<dbReference type="CDD" id="cd00920">
    <property type="entry name" value="Cupredoxin"/>
    <property type="match status" value="1"/>
</dbReference>
<dbReference type="SUPFAM" id="SSF49503">
    <property type="entry name" value="Cupredoxins"/>
    <property type="match status" value="1"/>
</dbReference>
<accession>A0A9P4MLM3</accession>
<gene>
    <name evidence="2" type="ORF">GQ43DRAFT_444412</name>
</gene>
<dbReference type="OrthoDB" id="5415867at2759"/>
<dbReference type="Gene3D" id="2.60.40.420">
    <property type="entry name" value="Cupredoxins - blue copper proteins"/>
    <property type="match status" value="1"/>
</dbReference>
<sequence length="179" mass="19039">MFSTTTITVTLAVTLSTLLSFISAAPQTPPPTGITHRITAGSTTANSGLHFEPENIVANIGDVIEVHFLPKNHSFAQSSFSEPCKPISDDAIFSGFQPTAEGEAPNIFSFTVRDEEPIWFYCSQPNGLHCKNGMSGVINQNFGSGSTLAKYKQLAALTESVVSPPKPGNGGWISPNEPL</sequence>
<dbReference type="Proteomes" id="UP000799536">
    <property type="component" value="Unassembled WGS sequence"/>
</dbReference>
<evidence type="ECO:0000313" key="3">
    <source>
        <dbReference type="Proteomes" id="UP000799536"/>
    </source>
</evidence>
<evidence type="ECO:0008006" key="4">
    <source>
        <dbReference type="Google" id="ProtNLM"/>
    </source>
</evidence>
<reference evidence="2" key="1">
    <citation type="journal article" date="2020" name="Stud. Mycol.">
        <title>101 Dothideomycetes genomes: a test case for predicting lifestyles and emergence of pathogens.</title>
        <authorList>
            <person name="Haridas S."/>
            <person name="Albert R."/>
            <person name="Binder M."/>
            <person name="Bloem J."/>
            <person name="Labutti K."/>
            <person name="Salamov A."/>
            <person name="Andreopoulos B."/>
            <person name="Baker S."/>
            <person name="Barry K."/>
            <person name="Bills G."/>
            <person name="Bluhm B."/>
            <person name="Cannon C."/>
            <person name="Castanera R."/>
            <person name="Culley D."/>
            <person name="Daum C."/>
            <person name="Ezra D."/>
            <person name="Gonzalez J."/>
            <person name="Henrissat B."/>
            <person name="Kuo A."/>
            <person name="Liang C."/>
            <person name="Lipzen A."/>
            <person name="Lutzoni F."/>
            <person name="Magnuson J."/>
            <person name="Mondo S."/>
            <person name="Nolan M."/>
            <person name="Ohm R."/>
            <person name="Pangilinan J."/>
            <person name="Park H.-J."/>
            <person name="Ramirez L."/>
            <person name="Alfaro M."/>
            <person name="Sun H."/>
            <person name="Tritt A."/>
            <person name="Yoshinaga Y."/>
            <person name="Zwiers L.-H."/>
            <person name="Turgeon B."/>
            <person name="Goodwin S."/>
            <person name="Spatafora J."/>
            <person name="Crous P."/>
            <person name="Grigoriev I."/>
        </authorList>
    </citation>
    <scope>NUCLEOTIDE SEQUENCE</scope>
    <source>
        <strain evidence="2">ATCC 74209</strain>
    </source>
</reference>
<keyword evidence="1" id="KW-0732">Signal</keyword>
<organism evidence="2 3">
    <name type="scientific">Delitschia confertaspora ATCC 74209</name>
    <dbReference type="NCBI Taxonomy" id="1513339"/>
    <lineage>
        <taxon>Eukaryota</taxon>
        <taxon>Fungi</taxon>
        <taxon>Dikarya</taxon>
        <taxon>Ascomycota</taxon>
        <taxon>Pezizomycotina</taxon>
        <taxon>Dothideomycetes</taxon>
        <taxon>Pleosporomycetidae</taxon>
        <taxon>Pleosporales</taxon>
        <taxon>Delitschiaceae</taxon>
        <taxon>Delitschia</taxon>
    </lineage>
</organism>
<dbReference type="InterPro" id="IPR008972">
    <property type="entry name" value="Cupredoxin"/>
</dbReference>
<dbReference type="EMBL" id="ML994259">
    <property type="protein sequence ID" value="KAF2197244.1"/>
    <property type="molecule type" value="Genomic_DNA"/>
</dbReference>
<protein>
    <recommendedName>
        <fullName evidence="4">Extracellular serine-rich protein</fullName>
    </recommendedName>
</protein>